<dbReference type="EMBL" id="CAJMWS010000834">
    <property type="protein sequence ID" value="CAE6465629.1"/>
    <property type="molecule type" value="Genomic_DNA"/>
</dbReference>
<sequence>MPLVQEHLYPTGVGLISLLFDRDQMDYYHDRFHQTGDISDLDKDIEYKCLGLSLYPDEDPCLFGHLGQSYLCRFRQKGSPSDLEHCIEHTTVAVSLVPSQHRHMCEWLTTLSKCHHERFQRSDRAIDLDKDIEYKSKAVSLKPEGDPNLLSALGHSYRVRFGRFGNTDDLDKAIEHGQLAISIATNEDPKLPYWLNQLGLTYHERFLRRGDPSDLDMEVDCITRAISLVSEHQGDLPRDLPQQLLILSEAYCRRYNRFGYSNDLQNAMECNARVLSLIEPASYSYQIRALTNLSILCLLRFEKFGNPNDIEKGIEYNARAYSLTSDEHAEEPFRLNNLSSLYYARFEHLDDLSDLEQAIEYSALAVSLTADSNGDLAGQLDKLGYYIHARWHRLGHPSDLHRDIVHKERAVSLTPEYHPQLPSRLENLGRSYWGRLTLLKCRYHFRQTQRLALDCFRRSCLSEVGNPEIRLKSARMWAQSARDSESTTEECLDAYQAAINLIPHVAWLGTTVVQRYQSLGKLSDLASEAASIAIAAQDYRRALEWLEQGRSIVMNQSLMLRSPLDCLRSVNPSLAEHFQKVADELHANGSQPQNCYSKAPGPSLEEIALRNRKLAKEHADLLSQVRQIPGFENFLKPKQADELVSAARTGPVVVVNIYEPRGRCDALILRPGTTDIAHVELPNFTSQTAANVRSVFSSSIVRGDLAERGVRKKPIQDQEPSFEDVLTVLWNTIVKPVLDYLEYKPRTSLEELPHVTWCTTGALSLLPLHAAGLYRTSGACASDYIVSSYAPNLTALISSTPLPTATSILAVSQEMTPGQHCHLPGTVQELASIESYAKGILTYAQLTNKEATIETVLNMMEKYDCIHLACHAHQSFKDPTKSGFFLHDGTLDLVSVMQRSFKNKGLAFLSACQTAMGDEALPDETVHLASSMLTAGYPSVIATMWSVWDKDAPFVSDRVYDVLLKDGRMDCRESAKALHYAVAELRKKIGNNQFARWVPFIHIGL</sequence>
<dbReference type="Proteomes" id="UP000663846">
    <property type="component" value="Unassembled WGS sequence"/>
</dbReference>
<dbReference type="InterPro" id="IPR024983">
    <property type="entry name" value="CHAT_dom"/>
</dbReference>
<accession>A0A8H3GU68</accession>
<evidence type="ECO:0000259" key="1">
    <source>
        <dbReference type="Pfam" id="PF12770"/>
    </source>
</evidence>
<name>A0A8H3GU68_9AGAM</name>
<protein>
    <recommendedName>
        <fullName evidence="1">CHAT domain-containing protein</fullName>
    </recommendedName>
</protein>
<organism evidence="2 3">
    <name type="scientific">Rhizoctonia solani</name>
    <dbReference type="NCBI Taxonomy" id="456999"/>
    <lineage>
        <taxon>Eukaryota</taxon>
        <taxon>Fungi</taxon>
        <taxon>Dikarya</taxon>
        <taxon>Basidiomycota</taxon>
        <taxon>Agaricomycotina</taxon>
        <taxon>Agaricomycetes</taxon>
        <taxon>Cantharellales</taxon>
        <taxon>Ceratobasidiaceae</taxon>
        <taxon>Rhizoctonia</taxon>
    </lineage>
</organism>
<dbReference type="InterPro" id="IPR011990">
    <property type="entry name" value="TPR-like_helical_dom_sf"/>
</dbReference>
<dbReference type="SUPFAM" id="SSF81901">
    <property type="entry name" value="HCP-like"/>
    <property type="match status" value="1"/>
</dbReference>
<proteinExistence type="predicted"/>
<dbReference type="AlphaFoldDB" id="A0A8H3GU68"/>
<feature type="domain" description="CHAT" evidence="1">
    <location>
        <begin position="725"/>
        <end position="1004"/>
    </location>
</feature>
<evidence type="ECO:0000313" key="3">
    <source>
        <dbReference type="Proteomes" id="UP000663846"/>
    </source>
</evidence>
<gene>
    <name evidence="2" type="ORF">RDB_LOCUS166526</name>
</gene>
<evidence type="ECO:0000313" key="2">
    <source>
        <dbReference type="EMBL" id="CAE6465629.1"/>
    </source>
</evidence>
<reference evidence="2" key="1">
    <citation type="submission" date="2021-01" db="EMBL/GenBank/DDBJ databases">
        <authorList>
            <person name="Kaushik A."/>
        </authorList>
    </citation>
    <scope>NUCLEOTIDE SEQUENCE</scope>
    <source>
        <strain evidence="2">AG1-1C</strain>
    </source>
</reference>
<dbReference type="Gene3D" id="1.25.40.10">
    <property type="entry name" value="Tetratricopeptide repeat domain"/>
    <property type="match status" value="1"/>
</dbReference>
<comment type="caution">
    <text evidence="2">The sequence shown here is derived from an EMBL/GenBank/DDBJ whole genome shotgun (WGS) entry which is preliminary data.</text>
</comment>
<dbReference type="Pfam" id="PF12770">
    <property type="entry name" value="CHAT"/>
    <property type="match status" value="1"/>
</dbReference>